<comment type="subcellular location">
    <subcellularLocation>
        <location evidence="1">Cell membrane</location>
        <topology evidence="1">Multi-pass membrane protein</topology>
    </subcellularLocation>
</comment>
<evidence type="ECO:0000256" key="2">
    <source>
        <dbReference type="ARBA" id="ARBA00006024"/>
    </source>
</evidence>
<reference evidence="17" key="2">
    <citation type="submission" date="2020-09" db="EMBL/GenBank/DDBJ databases">
        <authorList>
            <person name="Sun Q."/>
            <person name="Zhou Y."/>
        </authorList>
    </citation>
    <scope>NUCLEOTIDE SEQUENCE</scope>
    <source>
        <strain evidence="17">CGMCC 1.7081</strain>
    </source>
</reference>
<comment type="caution">
    <text evidence="17">The sequence shown here is derived from an EMBL/GenBank/DDBJ whole genome shotgun (WGS) entry which is preliminary data.</text>
</comment>
<keyword evidence="5" id="KW-0597">Phosphoprotein</keyword>
<dbReference type="NCBIfam" id="TIGR01494">
    <property type="entry name" value="ATPase_P-type"/>
    <property type="match status" value="1"/>
</dbReference>
<dbReference type="PANTHER" id="PTHR43520:SF5">
    <property type="entry name" value="CATION-TRANSPORTING P-TYPE ATPASE-RELATED"/>
    <property type="match status" value="1"/>
</dbReference>
<dbReference type="PROSITE" id="PS00154">
    <property type="entry name" value="ATPASE_E1_E2"/>
    <property type="match status" value="1"/>
</dbReference>
<dbReference type="Pfam" id="PF00122">
    <property type="entry name" value="E1-E2_ATPase"/>
    <property type="match status" value="1"/>
</dbReference>
<dbReference type="InterPro" id="IPR006121">
    <property type="entry name" value="HMA_dom"/>
</dbReference>
<gene>
    <name evidence="17" type="primary">rdxI</name>
    <name evidence="17" type="ORF">GCM10010961_18460</name>
</gene>
<dbReference type="CDD" id="cd00371">
    <property type="entry name" value="HMA"/>
    <property type="match status" value="1"/>
</dbReference>
<feature type="transmembrane region" description="Helical" evidence="15">
    <location>
        <begin position="207"/>
        <end position="226"/>
    </location>
</feature>
<evidence type="ECO:0000256" key="12">
    <source>
        <dbReference type="ARBA" id="ARBA00022989"/>
    </source>
</evidence>
<dbReference type="InterPro" id="IPR018303">
    <property type="entry name" value="ATPase_P-typ_P_site"/>
</dbReference>
<dbReference type="Gene3D" id="3.40.1110.10">
    <property type="entry name" value="Calcium-transporting ATPase, cytoplasmic domain N"/>
    <property type="match status" value="1"/>
</dbReference>
<feature type="transmembrane region" description="Helical" evidence="15">
    <location>
        <begin position="364"/>
        <end position="383"/>
    </location>
</feature>
<protein>
    <submittedName>
        <fullName evidence="17">Copper-translocating P-type ATPase</fullName>
    </submittedName>
</protein>
<evidence type="ECO:0000256" key="13">
    <source>
        <dbReference type="ARBA" id="ARBA00023065"/>
    </source>
</evidence>
<evidence type="ECO:0000313" key="17">
    <source>
        <dbReference type="EMBL" id="GHG88993.1"/>
    </source>
</evidence>
<dbReference type="SUPFAM" id="SSF81653">
    <property type="entry name" value="Calcium ATPase, transduction domain A"/>
    <property type="match status" value="1"/>
</dbReference>
<dbReference type="GO" id="GO:0005886">
    <property type="term" value="C:plasma membrane"/>
    <property type="evidence" value="ECO:0007669"/>
    <property type="project" value="UniProtKB-SubCell"/>
</dbReference>
<dbReference type="GO" id="GO:0005507">
    <property type="term" value="F:copper ion binding"/>
    <property type="evidence" value="ECO:0007669"/>
    <property type="project" value="TreeGrafter"/>
</dbReference>
<dbReference type="PANTHER" id="PTHR43520">
    <property type="entry name" value="ATP7, ISOFORM B"/>
    <property type="match status" value="1"/>
</dbReference>
<keyword evidence="12 15" id="KW-1133">Transmembrane helix</keyword>
<evidence type="ECO:0000256" key="7">
    <source>
        <dbReference type="ARBA" id="ARBA00022723"/>
    </source>
</evidence>
<keyword evidence="18" id="KW-1185">Reference proteome</keyword>
<dbReference type="AlphaFoldDB" id="A0A8J3MEI3"/>
<reference evidence="17" key="1">
    <citation type="journal article" date="2014" name="Int. J. Syst. Evol. Microbiol.">
        <title>Complete genome sequence of Corynebacterium casei LMG S-19264T (=DSM 44701T), isolated from a smear-ripened cheese.</title>
        <authorList>
            <consortium name="US DOE Joint Genome Institute (JGI-PGF)"/>
            <person name="Walter F."/>
            <person name="Albersmeier A."/>
            <person name="Kalinowski J."/>
            <person name="Ruckert C."/>
        </authorList>
    </citation>
    <scope>NUCLEOTIDE SEQUENCE</scope>
    <source>
        <strain evidence="17">CGMCC 1.7081</strain>
    </source>
</reference>
<dbReference type="PRINTS" id="PR00943">
    <property type="entry name" value="CUATPASE"/>
</dbReference>
<keyword evidence="6 15" id="KW-0812">Transmembrane</keyword>
<dbReference type="InterPro" id="IPR059000">
    <property type="entry name" value="ATPase_P-type_domA"/>
</dbReference>
<dbReference type="InterPro" id="IPR023214">
    <property type="entry name" value="HAD_sf"/>
</dbReference>
<dbReference type="RefSeq" id="WP_028093310.1">
    <property type="nucleotide sequence ID" value="NZ_BNAP01000005.1"/>
</dbReference>
<dbReference type="SUPFAM" id="SSF81665">
    <property type="entry name" value="Calcium ATPase, transmembrane domain M"/>
    <property type="match status" value="1"/>
</dbReference>
<dbReference type="NCBIfam" id="TIGR01511">
    <property type="entry name" value="ATPase-IB1_Cu"/>
    <property type="match status" value="1"/>
</dbReference>
<dbReference type="PRINTS" id="PR00119">
    <property type="entry name" value="CATATPASE"/>
</dbReference>
<proteinExistence type="inferred from homology"/>
<accession>A0A8J3MEI3</accession>
<name>A0A8J3MEI3_9RHOB</name>
<dbReference type="InterPro" id="IPR036412">
    <property type="entry name" value="HAD-like_sf"/>
</dbReference>
<feature type="transmembrane region" description="Helical" evidence="15">
    <location>
        <begin position="684"/>
        <end position="700"/>
    </location>
</feature>
<dbReference type="SUPFAM" id="SSF55008">
    <property type="entry name" value="HMA, heavy metal-associated domain"/>
    <property type="match status" value="1"/>
</dbReference>
<keyword evidence="11" id="KW-1278">Translocase</keyword>
<evidence type="ECO:0000256" key="3">
    <source>
        <dbReference type="ARBA" id="ARBA00022448"/>
    </source>
</evidence>
<evidence type="ECO:0000256" key="15">
    <source>
        <dbReference type="RuleBase" id="RU362081"/>
    </source>
</evidence>
<dbReference type="InterPro" id="IPR023299">
    <property type="entry name" value="ATPase_P-typ_cyto_dom_N"/>
</dbReference>
<dbReference type="GO" id="GO:0055070">
    <property type="term" value="P:copper ion homeostasis"/>
    <property type="evidence" value="ECO:0007669"/>
    <property type="project" value="TreeGrafter"/>
</dbReference>
<sequence length="727" mass="76253">MTAEFRPPSAAACQGCLAAPVGPVEDAPKDARIALSLPGVHCQVCITTVEHALSDLPGVHSARVNLTLKRALIEADPEVRAADLIPVLEGVGYEAHELDSGALQATQTDRAGRDLLMRLAVAGFASMNVMLLSVSVWSGATDATRDMFHWISAAITLPAIAFAAKPFFVNAWSALRVGRLNMDVPIVLAIVLALVTSLWETSLSGEHAYFDAALTLTFFLLAGRYLDYRTRAVARSAAEELSALEVPRALRLTGDGQEEEVAVAALGIGDLIRIRPGARMPVDGEITEGRSELDRSLLTGETLPVFAEPGLAVSAGEVNLTGPLTIRATAVGKDTSLHRMADLVAIAESGRSRYTSLADSAAKLYAPGVHILAALSFLGWYLYSWDVRTALNIAAAVLIITCPCALGLAVPAVTTAASGRLFRKGMLIKHATALERLAEVDTVVFDKTGTLTAGTPELTNLQDHASTDLAVALALAEVSAHPLSVALTRAARAAGIVPAEITDVTEVPGYGTQGQWQGRLVRLGRATWVGAAQGSQTAAWLSVGEGEARPFFFSDALRPGATEAVAALQKAGAEVVLMSGDTTLAVEALARRLGISRWVAEALPQDKSARIVRLSEEGKKVLMVGDGLNDTAALAAAHVSISPASALDAARVASDIVLLGQDLAPIPEACDVARKATRRIRENFRIATVYNLIAVPLAVAGLATPLMAALAMSSSSITVSLNALRLR</sequence>
<organism evidence="17 18">
    <name type="scientific">Pseudodonghicola xiamenensis</name>
    <dbReference type="NCBI Taxonomy" id="337702"/>
    <lineage>
        <taxon>Bacteria</taxon>
        <taxon>Pseudomonadati</taxon>
        <taxon>Pseudomonadota</taxon>
        <taxon>Alphaproteobacteria</taxon>
        <taxon>Rhodobacterales</taxon>
        <taxon>Paracoccaceae</taxon>
        <taxon>Pseudodonghicola</taxon>
    </lineage>
</organism>
<feature type="transmembrane region" description="Helical" evidence="15">
    <location>
        <begin position="148"/>
        <end position="168"/>
    </location>
</feature>
<dbReference type="GO" id="GO:0043682">
    <property type="term" value="F:P-type divalent copper transporter activity"/>
    <property type="evidence" value="ECO:0007669"/>
    <property type="project" value="TreeGrafter"/>
</dbReference>
<dbReference type="Gene3D" id="2.70.150.10">
    <property type="entry name" value="Calcium-transporting ATPase, cytoplasmic transduction domain A"/>
    <property type="match status" value="1"/>
</dbReference>
<evidence type="ECO:0000256" key="5">
    <source>
        <dbReference type="ARBA" id="ARBA00022553"/>
    </source>
</evidence>
<comment type="similarity">
    <text evidence="2 15">Belongs to the cation transport ATPase (P-type) (TC 3.A.3) family. Type IB subfamily.</text>
</comment>
<evidence type="ECO:0000256" key="11">
    <source>
        <dbReference type="ARBA" id="ARBA00022967"/>
    </source>
</evidence>
<evidence type="ECO:0000313" key="18">
    <source>
        <dbReference type="Proteomes" id="UP000611500"/>
    </source>
</evidence>
<keyword evidence="4 15" id="KW-1003">Cell membrane</keyword>
<dbReference type="EMBL" id="BNAP01000005">
    <property type="protein sequence ID" value="GHG88993.1"/>
    <property type="molecule type" value="Genomic_DNA"/>
</dbReference>
<dbReference type="InterPro" id="IPR023298">
    <property type="entry name" value="ATPase_P-typ_TM_dom_sf"/>
</dbReference>
<dbReference type="Gene3D" id="3.30.70.100">
    <property type="match status" value="1"/>
</dbReference>
<feature type="transmembrane region" description="Helical" evidence="15">
    <location>
        <begin position="389"/>
        <end position="417"/>
    </location>
</feature>
<dbReference type="Pfam" id="PF00702">
    <property type="entry name" value="Hydrolase"/>
    <property type="match status" value="1"/>
</dbReference>
<keyword evidence="14 15" id="KW-0472">Membrane</keyword>
<keyword evidence="3" id="KW-0813">Transport</keyword>
<keyword evidence="10" id="KW-0460">Magnesium</keyword>
<keyword evidence="7 15" id="KW-0479">Metal-binding</keyword>
<dbReference type="Proteomes" id="UP000611500">
    <property type="component" value="Unassembled WGS sequence"/>
</dbReference>
<keyword evidence="8 15" id="KW-0547">Nucleotide-binding</keyword>
<feature type="transmembrane region" description="Helical" evidence="15">
    <location>
        <begin position="115"/>
        <end position="136"/>
    </location>
</feature>
<dbReference type="InterPro" id="IPR036163">
    <property type="entry name" value="HMA_dom_sf"/>
</dbReference>
<feature type="transmembrane region" description="Helical" evidence="15">
    <location>
        <begin position="180"/>
        <end position="201"/>
    </location>
</feature>
<dbReference type="InterPro" id="IPR001757">
    <property type="entry name" value="P_typ_ATPase"/>
</dbReference>
<evidence type="ECO:0000256" key="1">
    <source>
        <dbReference type="ARBA" id="ARBA00004651"/>
    </source>
</evidence>
<evidence type="ECO:0000256" key="8">
    <source>
        <dbReference type="ARBA" id="ARBA00022741"/>
    </source>
</evidence>
<keyword evidence="13" id="KW-0406">Ion transport</keyword>
<dbReference type="InterPro" id="IPR027256">
    <property type="entry name" value="P-typ_ATPase_IB"/>
</dbReference>
<dbReference type="NCBIfam" id="TIGR01525">
    <property type="entry name" value="ATPase-IB_hvy"/>
    <property type="match status" value="1"/>
</dbReference>
<evidence type="ECO:0000256" key="6">
    <source>
        <dbReference type="ARBA" id="ARBA00022692"/>
    </source>
</evidence>
<dbReference type="PROSITE" id="PS50846">
    <property type="entry name" value="HMA_2"/>
    <property type="match status" value="1"/>
</dbReference>
<evidence type="ECO:0000256" key="4">
    <source>
        <dbReference type="ARBA" id="ARBA00022475"/>
    </source>
</evidence>
<evidence type="ECO:0000259" key="16">
    <source>
        <dbReference type="PROSITE" id="PS50846"/>
    </source>
</evidence>
<dbReference type="NCBIfam" id="TIGR01512">
    <property type="entry name" value="ATPase-IB2_Cd"/>
    <property type="match status" value="1"/>
</dbReference>
<dbReference type="Pfam" id="PF00403">
    <property type="entry name" value="HMA"/>
    <property type="match status" value="1"/>
</dbReference>
<dbReference type="GO" id="GO:0016887">
    <property type="term" value="F:ATP hydrolysis activity"/>
    <property type="evidence" value="ECO:0007669"/>
    <property type="project" value="InterPro"/>
</dbReference>
<evidence type="ECO:0000256" key="14">
    <source>
        <dbReference type="ARBA" id="ARBA00023136"/>
    </source>
</evidence>
<dbReference type="GO" id="GO:0005524">
    <property type="term" value="F:ATP binding"/>
    <property type="evidence" value="ECO:0007669"/>
    <property type="project" value="UniProtKB-UniRule"/>
</dbReference>
<evidence type="ECO:0000256" key="9">
    <source>
        <dbReference type="ARBA" id="ARBA00022840"/>
    </source>
</evidence>
<dbReference type="InterPro" id="IPR008250">
    <property type="entry name" value="ATPase_P-typ_transduc_dom_A_sf"/>
</dbReference>
<keyword evidence="9 15" id="KW-0067">ATP-binding</keyword>
<dbReference type="Gene3D" id="3.40.50.1000">
    <property type="entry name" value="HAD superfamily/HAD-like"/>
    <property type="match status" value="1"/>
</dbReference>
<dbReference type="SUPFAM" id="SSF56784">
    <property type="entry name" value="HAD-like"/>
    <property type="match status" value="1"/>
</dbReference>
<feature type="domain" description="HMA" evidence="16">
    <location>
        <begin position="31"/>
        <end position="96"/>
    </location>
</feature>
<evidence type="ECO:0000256" key="10">
    <source>
        <dbReference type="ARBA" id="ARBA00022842"/>
    </source>
</evidence>